<keyword evidence="3 7" id="KW-0347">Helicase</keyword>
<keyword evidence="2 7" id="KW-0378">Hydrolase</keyword>
<dbReference type="PANTHER" id="PTHR47959">
    <property type="entry name" value="ATP-DEPENDENT RNA HELICASE RHLE-RELATED"/>
    <property type="match status" value="1"/>
</dbReference>
<dbReference type="SMART" id="SM00487">
    <property type="entry name" value="DEXDc"/>
    <property type="match status" value="1"/>
</dbReference>
<evidence type="ECO:0000256" key="1">
    <source>
        <dbReference type="ARBA" id="ARBA00022741"/>
    </source>
</evidence>
<dbReference type="PROSITE" id="PS00039">
    <property type="entry name" value="DEAD_ATP_HELICASE"/>
    <property type="match status" value="1"/>
</dbReference>
<name>A0ABY9RHQ3_9BURK</name>
<dbReference type="SUPFAM" id="SSF52540">
    <property type="entry name" value="P-loop containing nucleoside triphosphate hydrolases"/>
    <property type="match status" value="1"/>
</dbReference>
<dbReference type="PROSITE" id="PS51192">
    <property type="entry name" value="HELICASE_ATP_BIND_1"/>
    <property type="match status" value="1"/>
</dbReference>
<evidence type="ECO:0000256" key="3">
    <source>
        <dbReference type="ARBA" id="ARBA00022806"/>
    </source>
</evidence>
<dbReference type="InterPro" id="IPR014014">
    <property type="entry name" value="RNA_helicase_DEAD_Q_motif"/>
</dbReference>
<dbReference type="InterPro" id="IPR001650">
    <property type="entry name" value="Helicase_C-like"/>
</dbReference>
<dbReference type="InterPro" id="IPR011545">
    <property type="entry name" value="DEAD/DEAH_box_helicase_dom"/>
</dbReference>
<evidence type="ECO:0000259" key="9">
    <source>
        <dbReference type="PROSITE" id="PS51192"/>
    </source>
</evidence>
<dbReference type="InterPro" id="IPR000629">
    <property type="entry name" value="RNA-helicase_DEAD-box_CS"/>
</dbReference>
<evidence type="ECO:0000259" key="11">
    <source>
        <dbReference type="PROSITE" id="PS51195"/>
    </source>
</evidence>
<dbReference type="RefSeq" id="WP_309481305.1">
    <property type="nucleotide sequence ID" value="NZ_CP133720.1"/>
</dbReference>
<evidence type="ECO:0000256" key="8">
    <source>
        <dbReference type="SAM" id="MobiDB-lite"/>
    </source>
</evidence>
<keyword evidence="1 7" id="KW-0547">Nucleotide-binding</keyword>
<dbReference type="SMART" id="SM00490">
    <property type="entry name" value="HELICc"/>
    <property type="match status" value="1"/>
</dbReference>
<dbReference type="GO" id="GO:0004386">
    <property type="term" value="F:helicase activity"/>
    <property type="evidence" value="ECO:0007669"/>
    <property type="project" value="UniProtKB-KW"/>
</dbReference>
<feature type="compositionally biased region" description="Basic and acidic residues" evidence="8">
    <location>
        <begin position="402"/>
        <end position="449"/>
    </location>
</feature>
<evidence type="ECO:0000256" key="7">
    <source>
        <dbReference type="RuleBase" id="RU000492"/>
    </source>
</evidence>
<organism evidence="12 13">
    <name type="scientific">Undibacterium cyanobacteriorum</name>
    <dbReference type="NCBI Taxonomy" id="3073561"/>
    <lineage>
        <taxon>Bacteria</taxon>
        <taxon>Pseudomonadati</taxon>
        <taxon>Pseudomonadota</taxon>
        <taxon>Betaproteobacteria</taxon>
        <taxon>Burkholderiales</taxon>
        <taxon>Oxalobacteraceae</taxon>
        <taxon>Undibacterium</taxon>
    </lineage>
</organism>
<evidence type="ECO:0000256" key="5">
    <source>
        <dbReference type="ARBA" id="ARBA00038437"/>
    </source>
</evidence>
<feature type="domain" description="Helicase C-terminal" evidence="10">
    <location>
        <begin position="239"/>
        <end position="399"/>
    </location>
</feature>
<evidence type="ECO:0000256" key="4">
    <source>
        <dbReference type="ARBA" id="ARBA00022840"/>
    </source>
</evidence>
<dbReference type="Pfam" id="PF00270">
    <property type="entry name" value="DEAD"/>
    <property type="match status" value="1"/>
</dbReference>
<evidence type="ECO:0000256" key="2">
    <source>
        <dbReference type="ARBA" id="ARBA00022801"/>
    </source>
</evidence>
<proteinExistence type="inferred from homology"/>
<dbReference type="CDD" id="cd18787">
    <property type="entry name" value="SF2_C_DEAD"/>
    <property type="match status" value="1"/>
</dbReference>
<protein>
    <submittedName>
        <fullName evidence="12">DEAD/DEAH box helicase</fullName>
    </submittedName>
</protein>
<dbReference type="InterPro" id="IPR014001">
    <property type="entry name" value="Helicase_ATP-bd"/>
</dbReference>
<dbReference type="PROSITE" id="PS51195">
    <property type="entry name" value="Q_MOTIF"/>
    <property type="match status" value="1"/>
</dbReference>
<dbReference type="PROSITE" id="PS51194">
    <property type="entry name" value="HELICASE_CTER"/>
    <property type="match status" value="1"/>
</dbReference>
<feature type="domain" description="DEAD-box RNA helicase Q" evidence="11">
    <location>
        <begin position="19"/>
        <end position="47"/>
    </location>
</feature>
<keyword evidence="4 7" id="KW-0067">ATP-binding</keyword>
<feature type="domain" description="Helicase ATP-binding" evidence="9">
    <location>
        <begin position="50"/>
        <end position="228"/>
    </location>
</feature>
<comment type="similarity">
    <text evidence="5 7">Belongs to the DEAD box helicase family.</text>
</comment>
<gene>
    <name evidence="12" type="ORF">RF679_14300</name>
</gene>
<dbReference type="InterPro" id="IPR050079">
    <property type="entry name" value="DEAD_box_RNA_helicase"/>
</dbReference>
<feature type="compositionally biased region" description="Gly residues" evidence="8">
    <location>
        <begin position="486"/>
        <end position="496"/>
    </location>
</feature>
<feature type="short sequence motif" description="Q motif" evidence="6">
    <location>
        <begin position="19"/>
        <end position="47"/>
    </location>
</feature>
<evidence type="ECO:0000256" key="6">
    <source>
        <dbReference type="PROSITE-ProRule" id="PRU00552"/>
    </source>
</evidence>
<feature type="region of interest" description="Disordered" evidence="8">
    <location>
        <begin position="402"/>
        <end position="496"/>
    </location>
</feature>
<evidence type="ECO:0000259" key="10">
    <source>
        <dbReference type="PROSITE" id="PS51194"/>
    </source>
</evidence>
<accession>A0ABY9RHQ3</accession>
<dbReference type="EMBL" id="CP133720">
    <property type="protein sequence ID" value="WMW79810.1"/>
    <property type="molecule type" value="Genomic_DNA"/>
</dbReference>
<evidence type="ECO:0000313" key="13">
    <source>
        <dbReference type="Proteomes" id="UP001181355"/>
    </source>
</evidence>
<reference evidence="12" key="1">
    <citation type="submission" date="2023-09" db="EMBL/GenBank/DDBJ databases">
        <title>Undibacterium sp. 20NA77.5 isolated from freshwater.</title>
        <authorList>
            <person name="Le V."/>
            <person name="Ko S.-R."/>
            <person name="Ahn C.-Y."/>
            <person name="Oh H.-M."/>
        </authorList>
    </citation>
    <scope>NUCLEOTIDE SEQUENCE</scope>
    <source>
        <strain evidence="12">20NA77.5</strain>
    </source>
</reference>
<dbReference type="Gene3D" id="3.40.50.300">
    <property type="entry name" value="P-loop containing nucleotide triphosphate hydrolases"/>
    <property type="match status" value="2"/>
</dbReference>
<dbReference type="InterPro" id="IPR027417">
    <property type="entry name" value="P-loop_NTPase"/>
</dbReference>
<dbReference type="InterPro" id="IPR044742">
    <property type="entry name" value="DEAD/DEAH_RhlB"/>
</dbReference>
<dbReference type="CDD" id="cd00268">
    <property type="entry name" value="DEADc"/>
    <property type="match status" value="1"/>
</dbReference>
<dbReference type="Proteomes" id="UP001181355">
    <property type="component" value="Chromosome"/>
</dbReference>
<keyword evidence="13" id="KW-1185">Reference proteome</keyword>
<evidence type="ECO:0000313" key="12">
    <source>
        <dbReference type="EMBL" id="WMW79810.1"/>
    </source>
</evidence>
<dbReference type="Pfam" id="PF00271">
    <property type="entry name" value="Helicase_C"/>
    <property type="match status" value="1"/>
</dbReference>
<dbReference type="PANTHER" id="PTHR47959:SF13">
    <property type="entry name" value="ATP-DEPENDENT RNA HELICASE RHLE"/>
    <property type="match status" value="1"/>
</dbReference>
<sequence>MTDTVIPPSTTPVSADAPARFDSFGLAPEILRALQEQGYEHPTPIQEQAIPVVLQGRDVMGAAQTGTGKTAGFSLPIIQNLLVHANTSASPARHPVRALILTPTRELADQVADNVKAYSRFTGLRSAVVFGGVDIGPQTAILRGGVEIVIATPGRLLDHVAQKSINLSQTQILIMDEADRMLDMGFLPDLQRIINLLPKKRQNLMFSATFSPEIKKLAASFLSDPVTIEVARSNATSENVTQVLYKVAEEEKRDAVSFIIRERGLKQVIVFSNTKMGASRLAVHLVKQGVKAAAIHGDKSQQERMAALEAFKQGEVEILVATDVAARGLDISEMPCVINFDLPYNAEDYVHRIGRTGRAGSKGDAISLHTDKDDRLLADIEKLTKQKIVRLQLAGFVATSVHTERRENSGRGEREARGSDRHDRGERGDRAERSERSARTYQAPREKVDPWFLKPYEPSTASAVAAKPEVATKVDASKTPKRAALLGGGSLLGKKN</sequence>